<sequence>MSGATDAPMRRQAVRFGAPAVVSEMVAGEMLATARPDVVRRVCRHEGEASWIVQLAARRRQDMLAGAKLLRETGVDVIDINMGCPSRQVTGGQSGSALMRDIPLALDIISAALEGADGIPVTLKMRLGWDDDMLNAPELASQAERLGVKMITVHGRTRCQFYKGKADWKRVADTVQAVSLPVIVNGDIASVGDARVALEQSGAHGVMVGRAAMGQPWLPGQIAAQLEGRAYQTPSLSEQHDSLIEQVFDSVDLYGELLGIRTVRKHISAAIDALDLPMEPSERRALRSRLCRIDDVTDLVIGLREAYALSLEMEPV</sequence>
<feature type="binding site" evidence="9">
    <location>
        <begin position="209"/>
        <end position="210"/>
    </location>
    <ligand>
        <name>FMN</name>
        <dbReference type="ChEBI" id="CHEBI:58210"/>
    </ligand>
</feature>
<dbReference type="Proteomes" id="UP000249123">
    <property type="component" value="Unassembled WGS sequence"/>
</dbReference>
<keyword evidence="4 7" id="KW-0819">tRNA processing</keyword>
<keyword evidence="5" id="KW-0521">NADP</keyword>
<dbReference type="InterPro" id="IPR001269">
    <property type="entry name" value="DUS_fam"/>
</dbReference>
<evidence type="ECO:0000256" key="2">
    <source>
        <dbReference type="ARBA" id="ARBA00022630"/>
    </source>
</evidence>
<dbReference type="EC" id="1.3.1.-" evidence="7"/>
<keyword evidence="3 7" id="KW-0288">FMN</keyword>
<evidence type="ECO:0000256" key="6">
    <source>
        <dbReference type="ARBA" id="ARBA00023002"/>
    </source>
</evidence>
<feature type="binding site" evidence="9">
    <location>
        <position position="154"/>
    </location>
    <ligand>
        <name>FMN</name>
        <dbReference type="ChEBI" id="CHEBI:58210"/>
    </ligand>
</feature>
<dbReference type="InterPro" id="IPR013785">
    <property type="entry name" value="Aldolase_TIM"/>
</dbReference>
<keyword evidence="2 7" id="KW-0285">Flavoprotein</keyword>
<dbReference type="PANTHER" id="PTHR45846:SF1">
    <property type="entry name" value="TRNA-DIHYDROURIDINE(47) SYNTHASE [NAD(P)(+)]-LIKE"/>
    <property type="match status" value="1"/>
</dbReference>
<dbReference type="GO" id="GO:0003723">
    <property type="term" value="F:RNA binding"/>
    <property type="evidence" value="ECO:0007669"/>
    <property type="project" value="TreeGrafter"/>
</dbReference>
<feature type="domain" description="DUS-like FMN-binding" evidence="10">
    <location>
        <begin position="1"/>
        <end position="273"/>
    </location>
</feature>
<evidence type="ECO:0000256" key="7">
    <source>
        <dbReference type="PIRNR" id="PIRNR006621"/>
    </source>
</evidence>
<dbReference type="Pfam" id="PF01207">
    <property type="entry name" value="Dus"/>
    <property type="match status" value="1"/>
</dbReference>
<comment type="caution">
    <text evidence="11">The sequence shown here is derived from an EMBL/GenBank/DDBJ whole genome shotgun (WGS) entry which is preliminary data.</text>
</comment>
<dbReference type="InterPro" id="IPR035587">
    <property type="entry name" value="DUS-like_FMN-bd"/>
</dbReference>
<dbReference type="AlphaFoldDB" id="A0A062U3L8"/>
<evidence type="ECO:0000256" key="9">
    <source>
        <dbReference type="PIRSR" id="PIRSR006621-2"/>
    </source>
</evidence>
<comment type="cofactor">
    <cofactor evidence="1 7 9">
        <name>FMN</name>
        <dbReference type="ChEBI" id="CHEBI:58210"/>
    </cofactor>
</comment>
<evidence type="ECO:0000313" key="11">
    <source>
        <dbReference type="EMBL" id="RAN31010.1"/>
    </source>
</evidence>
<comment type="function">
    <text evidence="7">Catalyzes the synthesis of 5,6-dihydrouridine (D), a modified base found in the D-loop of most tRNAs, via the reduction of the C5-C6 double bond in target uridines.</text>
</comment>
<comment type="similarity">
    <text evidence="7">Belongs to the dus family.</text>
</comment>
<feature type="active site" description="Proton donor" evidence="8">
    <location>
        <position position="84"/>
    </location>
</feature>
<dbReference type="Gene3D" id="3.20.20.70">
    <property type="entry name" value="Aldolase class I"/>
    <property type="match status" value="1"/>
</dbReference>
<dbReference type="PANTHER" id="PTHR45846">
    <property type="entry name" value="TRNA-DIHYDROURIDINE(47) SYNTHASE [NAD(P)(+)]-LIKE"/>
    <property type="match status" value="1"/>
</dbReference>
<feature type="binding site" evidence="9">
    <location>
        <position position="54"/>
    </location>
    <ligand>
        <name>FMN</name>
        <dbReference type="ChEBI" id="CHEBI:58210"/>
    </ligand>
</feature>
<dbReference type="PIRSF" id="PIRSF006621">
    <property type="entry name" value="Dus"/>
    <property type="match status" value="1"/>
</dbReference>
<evidence type="ECO:0000256" key="1">
    <source>
        <dbReference type="ARBA" id="ARBA00001917"/>
    </source>
</evidence>
<dbReference type="EMBL" id="AWFB01000067">
    <property type="protein sequence ID" value="RAN31010.1"/>
    <property type="molecule type" value="Genomic_DNA"/>
</dbReference>
<evidence type="ECO:0000256" key="4">
    <source>
        <dbReference type="ARBA" id="ARBA00022694"/>
    </source>
</evidence>
<dbReference type="SUPFAM" id="SSF51395">
    <property type="entry name" value="FMN-linked oxidoreductases"/>
    <property type="match status" value="1"/>
</dbReference>
<protein>
    <recommendedName>
        <fullName evidence="7">tRNA-dihydrouridine synthase</fullName>
        <ecNumber evidence="7">1.3.1.-</ecNumber>
    </recommendedName>
</protein>
<reference evidence="11 12" key="1">
    <citation type="submission" date="2013-04" db="EMBL/GenBank/DDBJ databases">
        <title>Hyphomonas sp. T24B3 Genome Sequencing.</title>
        <authorList>
            <person name="Lai Q."/>
            <person name="Shao Z."/>
        </authorList>
    </citation>
    <scope>NUCLEOTIDE SEQUENCE [LARGE SCALE GENOMIC DNA]</scope>
    <source>
        <strain evidence="11 12">T24B3</strain>
    </source>
</reference>
<dbReference type="InterPro" id="IPR018517">
    <property type="entry name" value="tRNA_hU_synthase_CS"/>
</dbReference>
<keyword evidence="6 7" id="KW-0560">Oxidoreductase</keyword>
<feature type="binding site" evidence="9">
    <location>
        <position position="124"/>
    </location>
    <ligand>
        <name>FMN</name>
        <dbReference type="ChEBI" id="CHEBI:58210"/>
    </ligand>
</feature>
<evidence type="ECO:0000313" key="12">
    <source>
        <dbReference type="Proteomes" id="UP000249123"/>
    </source>
</evidence>
<accession>A0A062U3L8</accession>
<dbReference type="STRING" id="1280941.HY2_02435"/>
<dbReference type="GO" id="GO:0017150">
    <property type="term" value="F:tRNA dihydrouridine synthase activity"/>
    <property type="evidence" value="ECO:0007669"/>
    <property type="project" value="InterPro"/>
</dbReference>
<evidence type="ECO:0000256" key="3">
    <source>
        <dbReference type="ARBA" id="ARBA00022643"/>
    </source>
</evidence>
<keyword evidence="12" id="KW-1185">Reference proteome</keyword>
<dbReference type="GO" id="GO:0050660">
    <property type="term" value="F:flavin adenine dinucleotide binding"/>
    <property type="evidence" value="ECO:0007669"/>
    <property type="project" value="InterPro"/>
</dbReference>
<name>A0A062U3L8_9PROT</name>
<gene>
    <name evidence="11" type="ORF">HY3_05270</name>
</gene>
<evidence type="ECO:0000256" key="5">
    <source>
        <dbReference type="ARBA" id="ARBA00022857"/>
    </source>
</evidence>
<evidence type="ECO:0000256" key="8">
    <source>
        <dbReference type="PIRSR" id="PIRSR006621-1"/>
    </source>
</evidence>
<dbReference type="eggNOG" id="COG0042">
    <property type="taxonomic scope" value="Bacteria"/>
</dbReference>
<proteinExistence type="inferred from homology"/>
<keyword evidence="9" id="KW-0547">Nucleotide-binding</keyword>
<organism evidence="11 12">
    <name type="scientific">Hyphomonas pacifica</name>
    <dbReference type="NCBI Taxonomy" id="1280941"/>
    <lineage>
        <taxon>Bacteria</taxon>
        <taxon>Pseudomonadati</taxon>
        <taxon>Pseudomonadota</taxon>
        <taxon>Alphaproteobacteria</taxon>
        <taxon>Hyphomonadales</taxon>
        <taxon>Hyphomonadaceae</taxon>
        <taxon>Hyphomonas</taxon>
    </lineage>
</organism>
<dbReference type="PROSITE" id="PS01136">
    <property type="entry name" value="UPF0034"/>
    <property type="match status" value="1"/>
</dbReference>
<dbReference type="CDD" id="cd02801">
    <property type="entry name" value="DUS_like_FMN"/>
    <property type="match status" value="1"/>
</dbReference>
<evidence type="ECO:0000259" key="10">
    <source>
        <dbReference type="Pfam" id="PF01207"/>
    </source>
</evidence>